<dbReference type="InterPro" id="IPR002104">
    <property type="entry name" value="Integrase_catalytic"/>
</dbReference>
<dbReference type="Proteomes" id="UP000256919">
    <property type="component" value="Unassembled WGS sequence"/>
</dbReference>
<name>A0A3D9N7E2_9FLAO</name>
<dbReference type="GO" id="GO:0015074">
    <property type="term" value="P:DNA integration"/>
    <property type="evidence" value="ECO:0007669"/>
    <property type="project" value="InterPro"/>
</dbReference>
<proteinExistence type="inferred from homology"/>
<dbReference type="RefSeq" id="WP_115808381.1">
    <property type="nucleotide sequence ID" value="NZ_QREI01000001.1"/>
</dbReference>
<dbReference type="Gene3D" id="1.10.443.10">
    <property type="entry name" value="Intergrase catalytic core"/>
    <property type="match status" value="1"/>
</dbReference>
<dbReference type="AlphaFoldDB" id="A0A3D9N7E2"/>
<evidence type="ECO:0000256" key="2">
    <source>
        <dbReference type="ARBA" id="ARBA00023125"/>
    </source>
</evidence>
<organism evidence="5 6">
    <name type="scientific">Winogradskyella pacifica</name>
    <dbReference type="NCBI Taxonomy" id="664642"/>
    <lineage>
        <taxon>Bacteria</taxon>
        <taxon>Pseudomonadati</taxon>
        <taxon>Bacteroidota</taxon>
        <taxon>Flavobacteriia</taxon>
        <taxon>Flavobacteriales</taxon>
        <taxon>Flavobacteriaceae</taxon>
        <taxon>Winogradskyella</taxon>
    </lineage>
</organism>
<dbReference type="PANTHER" id="PTHR30349">
    <property type="entry name" value="PHAGE INTEGRASE-RELATED"/>
    <property type="match status" value="1"/>
</dbReference>
<dbReference type="PROSITE" id="PS51898">
    <property type="entry name" value="TYR_RECOMBINASE"/>
    <property type="match status" value="1"/>
</dbReference>
<comment type="similarity">
    <text evidence="1">Belongs to the 'phage' integrase family.</text>
</comment>
<sequence>MSTVKTVLRKTILADGSYPISLRVSKDRKSKYFKTIFRAFPMEWNQTTGSFTNKNSNNIQNNRLLLKFKDRALKILSDLEMEKSDFTLKDFENRFRLVSNPVHQNVFYFWDEIIGEMIYAGRTGNARVNKEVFASLNLFHKSTRLNFKDITPSFLNKYEAFLRSRGGSDGGIGVRMRTIRALYNFAIERKIAKEQDYPFKIYKVSKLKGKNLKKALRIEEILQIRDFDLARYPRYVNTRNYFIFSFYTRGMNFVDMMKLEWKAINNDKIYYTRSKTKGNFKIKILPPVREILNYYKEFAIDTKYVFPILLKNNLTPPQLENRKHKTLQRYNKELKEIAEICGIDKPITSYVARHSFANCLKQKGVATDIISESMGHQNLSITQTYLKEFDNSVLDNAIEILV</sequence>
<dbReference type="InterPro" id="IPR013762">
    <property type="entry name" value="Integrase-like_cat_sf"/>
</dbReference>
<feature type="domain" description="Tyr recombinase" evidence="4">
    <location>
        <begin position="211"/>
        <end position="399"/>
    </location>
</feature>
<dbReference type="InterPro" id="IPR035386">
    <property type="entry name" value="Arm-DNA-bind_5"/>
</dbReference>
<gene>
    <name evidence="5" type="ORF">DFQ09_101846</name>
</gene>
<dbReference type="OrthoDB" id="1094492at2"/>
<dbReference type="InterPro" id="IPR050090">
    <property type="entry name" value="Tyrosine_recombinase_XerCD"/>
</dbReference>
<protein>
    <submittedName>
        <fullName evidence="5">Site-specific recombinase XerD</fullName>
    </submittedName>
</protein>
<dbReference type="GO" id="GO:0006310">
    <property type="term" value="P:DNA recombination"/>
    <property type="evidence" value="ECO:0007669"/>
    <property type="project" value="UniProtKB-KW"/>
</dbReference>
<dbReference type="SUPFAM" id="SSF56349">
    <property type="entry name" value="DNA breaking-rejoining enzymes"/>
    <property type="match status" value="1"/>
</dbReference>
<evidence type="ECO:0000256" key="1">
    <source>
        <dbReference type="ARBA" id="ARBA00008857"/>
    </source>
</evidence>
<comment type="caution">
    <text evidence="5">The sequence shown here is derived from an EMBL/GenBank/DDBJ whole genome shotgun (WGS) entry which is preliminary data.</text>
</comment>
<dbReference type="EMBL" id="QREI01000001">
    <property type="protein sequence ID" value="REE28004.1"/>
    <property type="molecule type" value="Genomic_DNA"/>
</dbReference>
<evidence type="ECO:0000256" key="3">
    <source>
        <dbReference type="ARBA" id="ARBA00023172"/>
    </source>
</evidence>
<evidence type="ECO:0000313" key="5">
    <source>
        <dbReference type="EMBL" id="REE28004.1"/>
    </source>
</evidence>
<dbReference type="Pfam" id="PF13102">
    <property type="entry name" value="Phage_int_SAM_5"/>
    <property type="match status" value="1"/>
</dbReference>
<accession>A0A3D9N7E2</accession>
<dbReference type="CDD" id="cd01185">
    <property type="entry name" value="INTN1_C_like"/>
    <property type="match status" value="1"/>
</dbReference>
<dbReference type="GO" id="GO:0003677">
    <property type="term" value="F:DNA binding"/>
    <property type="evidence" value="ECO:0007669"/>
    <property type="project" value="UniProtKB-KW"/>
</dbReference>
<evidence type="ECO:0000313" key="6">
    <source>
        <dbReference type="Proteomes" id="UP000256919"/>
    </source>
</evidence>
<evidence type="ECO:0000259" key="4">
    <source>
        <dbReference type="PROSITE" id="PS51898"/>
    </source>
</evidence>
<dbReference type="InterPro" id="IPR025269">
    <property type="entry name" value="SAM-like_dom"/>
</dbReference>
<dbReference type="Gene3D" id="1.10.150.130">
    <property type="match status" value="1"/>
</dbReference>
<dbReference type="Pfam" id="PF17293">
    <property type="entry name" value="Arm-DNA-bind_5"/>
    <property type="match status" value="1"/>
</dbReference>
<dbReference type="InterPro" id="IPR010998">
    <property type="entry name" value="Integrase_recombinase_N"/>
</dbReference>
<dbReference type="PANTHER" id="PTHR30349:SF64">
    <property type="entry name" value="PROPHAGE INTEGRASE INTD-RELATED"/>
    <property type="match status" value="1"/>
</dbReference>
<keyword evidence="6" id="KW-1185">Reference proteome</keyword>
<reference evidence="5 6" key="1">
    <citation type="submission" date="2018-07" db="EMBL/GenBank/DDBJ databases">
        <title>Genomic Encyclopedia of Type Strains, Phase III (KMG-III): the genomes of soil and plant-associated and newly described type strains.</title>
        <authorList>
            <person name="Whitman W."/>
        </authorList>
    </citation>
    <scope>NUCLEOTIDE SEQUENCE [LARGE SCALE GENOMIC DNA]</scope>
    <source>
        <strain evidence="5 6">CECT 7948</strain>
    </source>
</reference>
<dbReference type="Pfam" id="PF00589">
    <property type="entry name" value="Phage_integrase"/>
    <property type="match status" value="1"/>
</dbReference>
<keyword evidence="2" id="KW-0238">DNA-binding</keyword>
<keyword evidence="3" id="KW-0233">DNA recombination</keyword>
<dbReference type="InterPro" id="IPR011010">
    <property type="entry name" value="DNA_brk_join_enz"/>
</dbReference>